<name>A0A915I012_ROMCU</name>
<sequence>MQFFAVELDTKQFYMGIHTMRQCDDDQENSYTKPATFNHNITIFFCDLAMVPLCIPIATAVQKSVNGSDERRMWEEPVRILAGVRGQVARDKEGDMFNQ</sequence>
<dbReference type="WBParaSite" id="nRc.2.0.1.t07441-RA">
    <property type="protein sequence ID" value="nRc.2.0.1.t07441-RA"/>
    <property type="gene ID" value="nRc.2.0.1.g07441"/>
</dbReference>
<dbReference type="AlphaFoldDB" id="A0A915I012"/>
<proteinExistence type="predicted"/>
<dbReference type="Proteomes" id="UP000887565">
    <property type="component" value="Unplaced"/>
</dbReference>
<evidence type="ECO:0000313" key="2">
    <source>
        <dbReference type="WBParaSite" id="nRc.2.0.1.t07441-RA"/>
    </source>
</evidence>
<keyword evidence="1" id="KW-1185">Reference proteome</keyword>
<evidence type="ECO:0000313" key="1">
    <source>
        <dbReference type="Proteomes" id="UP000887565"/>
    </source>
</evidence>
<accession>A0A915I012</accession>
<organism evidence="1 2">
    <name type="scientific">Romanomermis culicivorax</name>
    <name type="common">Nematode worm</name>
    <dbReference type="NCBI Taxonomy" id="13658"/>
    <lineage>
        <taxon>Eukaryota</taxon>
        <taxon>Metazoa</taxon>
        <taxon>Ecdysozoa</taxon>
        <taxon>Nematoda</taxon>
        <taxon>Enoplea</taxon>
        <taxon>Dorylaimia</taxon>
        <taxon>Mermithida</taxon>
        <taxon>Mermithoidea</taxon>
        <taxon>Mermithidae</taxon>
        <taxon>Romanomermis</taxon>
    </lineage>
</organism>
<protein>
    <submittedName>
        <fullName evidence="2">Uncharacterized protein</fullName>
    </submittedName>
</protein>
<reference evidence="2" key="1">
    <citation type="submission" date="2022-11" db="UniProtKB">
        <authorList>
            <consortium name="WormBaseParasite"/>
        </authorList>
    </citation>
    <scope>IDENTIFICATION</scope>
</reference>